<evidence type="ECO:0000256" key="2">
    <source>
        <dbReference type="ARBA" id="ARBA00022692"/>
    </source>
</evidence>
<organism evidence="8 9">
    <name type="scientific">Prymnesium parvum</name>
    <name type="common">Toxic golden alga</name>
    <dbReference type="NCBI Taxonomy" id="97485"/>
    <lineage>
        <taxon>Eukaryota</taxon>
        <taxon>Haptista</taxon>
        <taxon>Haptophyta</taxon>
        <taxon>Prymnesiophyceae</taxon>
        <taxon>Prymnesiales</taxon>
        <taxon>Prymnesiaceae</taxon>
        <taxon>Prymnesium</taxon>
    </lineage>
</organism>
<dbReference type="GO" id="GO:0005829">
    <property type="term" value="C:cytosol"/>
    <property type="evidence" value="ECO:0007669"/>
    <property type="project" value="GOC"/>
</dbReference>
<dbReference type="EMBL" id="JBGBPQ010000023">
    <property type="protein sequence ID" value="KAL1500526.1"/>
    <property type="molecule type" value="Genomic_DNA"/>
</dbReference>
<dbReference type="GO" id="GO:0042147">
    <property type="term" value="P:retrograde transport, endosome to Golgi"/>
    <property type="evidence" value="ECO:0007669"/>
    <property type="project" value="InterPro"/>
</dbReference>
<comment type="subcellular location">
    <subcellularLocation>
        <location evidence="1">Golgi apparatus membrane</location>
        <topology evidence="1">Multi-pass membrane protein</topology>
    </subcellularLocation>
</comment>
<feature type="transmembrane region" description="Helical" evidence="7">
    <location>
        <begin position="33"/>
        <end position="53"/>
    </location>
</feature>
<reference evidence="8 9" key="1">
    <citation type="journal article" date="2024" name="Science">
        <title>Giant polyketide synthase enzymes in the biosynthesis of giant marine polyether toxins.</title>
        <authorList>
            <person name="Fallon T.R."/>
            <person name="Shende V.V."/>
            <person name="Wierzbicki I.H."/>
            <person name="Pendleton A.L."/>
            <person name="Watervoot N.F."/>
            <person name="Auber R.P."/>
            <person name="Gonzalez D.J."/>
            <person name="Wisecaver J.H."/>
            <person name="Moore B.S."/>
        </authorList>
    </citation>
    <scope>NUCLEOTIDE SEQUENCE [LARGE SCALE GENOMIC DNA]</scope>
    <source>
        <strain evidence="8 9">12B1</strain>
    </source>
</reference>
<dbReference type="GO" id="GO:0000139">
    <property type="term" value="C:Golgi membrane"/>
    <property type="evidence" value="ECO:0007669"/>
    <property type="project" value="UniProtKB-SubCell"/>
</dbReference>
<keyword evidence="9" id="KW-1185">Reference proteome</keyword>
<proteinExistence type="inferred from homology"/>
<name>A0AB34IMF6_PRYPA</name>
<keyword evidence="2 7" id="KW-0812">Transmembrane</keyword>
<dbReference type="Proteomes" id="UP001515480">
    <property type="component" value="Unassembled WGS sequence"/>
</dbReference>
<evidence type="ECO:0000256" key="7">
    <source>
        <dbReference type="SAM" id="Phobius"/>
    </source>
</evidence>
<comment type="similarity">
    <text evidence="6">Belongs to the GOT1 family.</text>
</comment>
<evidence type="ECO:0000256" key="1">
    <source>
        <dbReference type="ARBA" id="ARBA00004653"/>
    </source>
</evidence>
<gene>
    <name evidence="8" type="ORF">AB1Y20_013182</name>
</gene>
<keyword evidence="5 7" id="KW-0472">Membrane</keyword>
<keyword evidence="4" id="KW-0333">Golgi apparatus</keyword>
<sequence>MDDYKKIGIGLTGAGLLFMLLGVLMFFDKGLLAMGNILFLSGVVMIIGAKKTFKFFFQKRKAKGTACFLGGILLVLYGWAMIGIFVEGFGFLNLFGDFFPIALGFLRNMPIIGSILTLPVIRSFTDRFVTKARLPV</sequence>
<evidence type="ECO:0000313" key="9">
    <source>
        <dbReference type="Proteomes" id="UP001515480"/>
    </source>
</evidence>
<evidence type="ECO:0000313" key="8">
    <source>
        <dbReference type="EMBL" id="KAL1500526.1"/>
    </source>
</evidence>
<keyword evidence="3 7" id="KW-1133">Transmembrane helix</keyword>
<dbReference type="Pfam" id="PF04178">
    <property type="entry name" value="Got1"/>
    <property type="match status" value="1"/>
</dbReference>
<protein>
    <recommendedName>
        <fullName evidence="10">Vesicle transport protein</fullName>
    </recommendedName>
</protein>
<dbReference type="PANTHER" id="PTHR21493:SF9">
    <property type="entry name" value="GOLGI TRANSPORT PROTEIN 1-RELATED"/>
    <property type="match status" value="1"/>
</dbReference>
<feature type="transmembrane region" description="Helical" evidence="7">
    <location>
        <begin position="98"/>
        <end position="121"/>
    </location>
</feature>
<dbReference type="GO" id="GO:0006888">
    <property type="term" value="P:endoplasmic reticulum to Golgi vesicle-mediated transport"/>
    <property type="evidence" value="ECO:0007669"/>
    <property type="project" value="InterPro"/>
</dbReference>
<feature type="transmembrane region" description="Helical" evidence="7">
    <location>
        <begin position="7"/>
        <end position="27"/>
    </location>
</feature>
<comment type="caution">
    <text evidence="8">The sequence shown here is derived from an EMBL/GenBank/DDBJ whole genome shotgun (WGS) entry which is preliminary data.</text>
</comment>
<evidence type="ECO:0008006" key="10">
    <source>
        <dbReference type="Google" id="ProtNLM"/>
    </source>
</evidence>
<evidence type="ECO:0000256" key="5">
    <source>
        <dbReference type="ARBA" id="ARBA00023136"/>
    </source>
</evidence>
<feature type="transmembrane region" description="Helical" evidence="7">
    <location>
        <begin position="65"/>
        <end position="86"/>
    </location>
</feature>
<evidence type="ECO:0000256" key="3">
    <source>
        <dbReference type="ARBA" id="ARBA00022989"/>
    </source>
</evidence>
<dbReference type="PANTHER" id="PTHR21493">
    <property type="entry name" value="CGI-141-RELATED/LIPASE CONTAINING PROTEIN"/>
    <property type="match status" value="1"/>
</dbReference>
<evidence type="ECO:0000256" key="4">
    <source>
        <dbReference type="ARBA" id="ARBA00023034"/>
    </source>
</evidence>
<evidence type="ECO:0000256" key="6">
    <source>
        <dbReference type="ARBA" id="ARBA00025799"/>
    </source>
</evidence>
<dbReference type="AlphaFoldDB" id="A0AB34IMF6"/>
<accession>A0AB34IMF6</accession>
<dbReference type="InterPro" id="IPR007305">
    <property type="entry name" value="Vesicle_transpt_Got1/SFT2"/>
</dbReference>
<dbReference type="InterPro" id="IPR045176">
    <property type="entry name" value="Got1"/>
</dbReference>